<dbReference type="Pfam" id="PF10513">
    <property type="entry name" value="EPL1"/>
    <property type="match status" value="1"/>
</dbReference>
<feature type="domain" description="Enhancer of polycomb-like N-terminal" evidence="8">
    <location>
        <begin position="1"/>
        <end position="40"/>
    </location>
</feature>
<dbReference type="GO" id="GO:0006357">
    <property type="term" value="P:regulation of transcription by RNA polymerase II"/>
    <property type="evidence" value="ECO:0007669"/>
    <property type="project" value="InterPro"/>
</dbReference>
<reference evidence="9" key="1">
    <citation type="submission" date="2021-01" db="EMBL/GenBank/DDBJ databases">
        <authorList>
            <person name="Corre E."/>
            <person name="Pelletier E."/>
            <person name="Niang G."/>
            <person name="Scheremetjew M."/>
            <person name="Finn R."/>
            <person name="Kale V."/>
            <person name="Holt S."/>
            <person name="Cochrane G."/>
            <person name="Meng A."/>
            <person name="Brown T."/>
            <person name="Cohen L."/>
        </authorList>
    </citation>
    <scope>NUCLEOTIDE SEQUENCE</scope>
    <source>
        <strain evidence="9">PLY429</strain>
    </source>
</reference>
<evidence type="ECO:0000256" key="7">
    <source>
        <dbReference type="SAM" id="MobiDB-lite"/>
    </source>
</evidence>
<evidence type="ECO:0000256" key="1">
    <source>
        <dbReference type="ARBA" id="ARBA00004123"/>
    </source>
</evidence>
<evidence type="ECO:0000256" key="4">
    <source>
        <dbReference type="ARBA" id="ARBA00023163"/>
    </source>
</evidence>
<dbReference type="GO" id="GO:0005634">
    <property type="term" value="C:nucleus"/>
    <property type="evidence" value="ECO:0007669"/>
    <property type="project" value="UniProtKB-SubCell"/>
</dbReference>
<dbReference type="InterPro" id="IPR019542">
    <property type="entry name" value="Enhancer_polycomb-like_N"/>
</dbReference>
<dbReference type="AlphaFoldDB" id="A0A7S1SL18"/>
<evidence type="ECO:0000256" key="6">
    <source>
        <dbReference type="RuleBase" id="RU361124"/>
    </source>
</evidence>
<dbReference type="PANTHER" id="PTHR14898">
    <property type="entry name" value="ENHANCER OF POLYCOMB"/>
    <property type="match status" value="1"/>
</dbReference>
<sequence length="497" mass="54448">MDDEDDAWLQQFNAIAQEKHGAGCLSEDDLEAILDRLEKEYFYELRRETRSLASAPSEQCQKSLAPGDLLPLPVAQQRLPVALQTGLSEVYRHWLHKTRDRPSGVLGAVQPLIPRFRSEVEPQFLHTTSCSQGLAGAVGARDEVPFRGRDPQRQQRVIGSEQSYDNMMQQRDDLEVVRILADQVRRREKLKRQIARNWLSHLREELGEVSQLYASQLELRGLKSALRKRPTPIVFSEEEPSHAKKPKHDTSHAMDAIFTEKCGCAWCRKVGNCVVCRQCSLGFCYSCFRSRPGHGVKGWAAAIRDPHYKCLQGCQPCAARTATVPVLTEEGPACVQHRASDAGRHGERAQGGDGEAVAVGDGHQTAPSSDSDPSLRSCSEQTGRCSGDSPCPKSISSGLARESLQRTTEASQSLGSAEAASEVIDLTDSPPGSVTQRGRQAKTTAAAARQGRGARSRELKSLLQEPMGAAHGAHAHATARQLLLSGRKTRRGTNIQA</sequence>
<evidence type="ECO:0000256" key="5">
    <source>
        <dbReference type="ARBA" id="ARBA00023242"/>
    </source>
</evidence>
<evidence type="ECO:0000313" key="9">
    <source>
        <dbReference type="EMBL" id="CAD9201068.1"/>
    </source>
</evidence>
<comment type="similarity">
    <text evidence="2 6">Belongs to the enhancer of polycomb family.</text>
</comment>
<feature type="compositionally biased region" description="Low complexity" evidence="7">
    <location>
        <begin position="355"/>
        <end position="374"/>
    </location>
</feature>
<feature type="compositionally biased region" description="Low complexity" evidence="7">
    <location>
        <begin position="435"/>
        <end position="453"/>
    </location>
</feature>
<name>A0A7S1SL18_9CHLO</name>
<dbReference type="EMBL" id="HBGG01006712">
    <property type="protein sequence ID" value="CAD9201068.1"/>
    <property type="molecule type" value="Transcribed_RNA"/>
</dbReference>
<evidence type="ECO:0000256" key="3">
    <source>
        <dbReference type="ARBA" id="ARBA00023015"/>
    </source>
</evidence>
<gene>
    <name evidence="9" type="ORF">TCHU04912_LOCUS3301</name>
</gene>
<feature type="region of interest" description="Disordered" evidence="7">
    <location>
        <begin position="338"/>
        <end position="457"/>
    </location>
</feature>
<proteinExistence type="inferred from homology"/>
<feature type="compositionally biased region" description="Basic and acidic residues" evidence="7">
    <location>
        <begin position="338"/>
        <end position="350"/>
    </location>
</feature>
<keyword evidence="5 6" id="KW-0539">Nucleus</keyword>
<feature type="compositionally biased region" description="Polar residues" evidence="7">
    <location>
        <begin position="405"/>
        <end position="415"/>
    </location>
</feature>
<accession>A0A7S1SL18</accession>
<protein>
    <recommendedName>
        <fullName evidence="6">Enhancer of polycomb-like protein</fullName>
    </recommendedName>
</protein>
<evidence type="ECO:0000259" key="8">
    <source>
        <dbReference type="Pfam" id="PF10513"/>
    </source>
</evidence>
<dbReference type="InterPro" id="IPR024943">
    <property type="entry name" value="Enhancer_polycomb"/>
</dbReference>
<keyword evidence="3 6" id="KW-0805">Transcription regulation</keyword>
<keyword evidence="4 6" id="KW-0804">Transcription</keyword>
<organism evidence="9">
    <name type="scientific">Tetraselmis chuii</name>
    <dbReference type="NCBI Taxonomy" id="63592"/>
    <lineage>
        <taxon>Eukaryota</taxon>
        <taxon>Viridiplantae</taxon>
        <taxon>Chlorophyta</taxon>
        <taxon>core chlorophytes</taxon>
        <taxon>Chlorodendrophyceae</taxon>
        <taxon>Chlorodendrales</taxon>
        <taxon>Chlorodendraceae</taxon>
        <taxon>Tetraselmis</taxon>
    </lineage>
</organism>
<evidence type="ECO:0000256" key="2">
    <source>
        <dbReference type="ARBA" id="ARBA00008035"/>
    </source>
</evidence>
<comment type="subcellular location">
    <subcellularLocation>
        <location evidence="1 6">Nucleus</location>
    </subcellularLocation>
</comment>
<dbReference type="GO" id="GO:0035267">
    <property type="term" value="C:NuA4 histone acetyltransferase complex"/>
    <property type="evidence" value="ECO:0007669"/>
    <property type="project" value="InterPro"/>
</dbReference>